<evidence type="ECO:0000313" key="1">
    <source>
        <dbReference type="EMBL" id="KAK2066420.1"/>
    </source>
</evidence>
<name>A0AAD9M8I4_9PEZI</name>
<proteinExistence type="predicted"/>
<evidence type="ECO:0000313" key="2">
    <source>
        <dbReference type="Proteomes" id="UP001217918"/>
    </source>
</evidence>
<protein>
    <submittedName>
        <fullName evidence="1">Uncharacterized protein</fullName>
    </submittedName>
</protein>
<dbReference type="Proteomes" id="UP001217918">
    <property type="component" value="Unassembled WGS sequence"/>
</dbReference>
<comment type="caution">
    <text evidence="1">The sequence shown here is derived from an EMBL/GenBank/DDBJ whole genome shotgun (WGS) entry which is preliminary data.</text>
</comment>
<gene>
    <name evidence="1" type="ORF">P8C59_000244</name>
</gene>
<keyword evidence="2" id="KW-1185">Reference proteome</keyword>
<organism evidence="1 2">
    <name type="scientific">Phyllachora maydis</name>
    <dbReference type="NCBI Taxonomy" id="1825666"/>
    <lineage>
        <taxon>Eukaryota</taxon>
        <taxon>Fungi</taxon>
        <taxon>Dikarya</taxon>
        <taxon>Ascomycota</taxon>
        <taxon>Pezizomycotina</taxon>
        <taxon>Sordariomycetes</taxon>
        <taxon>Sordariomycetidae</taxon>
        <taxon>Phyllachorales</taxon>
        <taxon>Phyllachoraceae</taxon>
        <taxon>Phyllachora</taxon>
    </lineage>
</organism>
<reference evidence="1" key="1">
    <citation type="journal article" date="2023" name="Mol. Plant Microbe Interact.">
        <title>Elucidating the Obligate Nature and Biological Capacity of an Invasive Fungal Corn Pathogen.</title>
        <authorList>
            <person name="MacCready J.S."/>
            <person name="Roggenkamp E.M."/>
            <person name="Gdanetz K."/>
            <person name="Chilvers M.I."/>
        </authorList>
    </citation>
    <scope>NUCLEOTIDE SEQUENCE</scope>
    <source>
        <strain evidence="1">PM02</strain>
    </source>
</reference>
<dbReference type="AlphaFoldDB" id="A0AAD9M8I4"/>
<sequence>MYEVRKVEHATRCYLLTIQRVWIRLISYISLEGDESDVGALETNLITHFRPHTQQAAPFTVWFPSPKVGLAPPAGPLWRTLRSQRNWLAKYRPEASVWDASLNSLLSEGISLLGDAPETPSTNKCR</sequence>
<dbReference type="EMBL" id="JAQQPM010000001">
    <property type="protein sequence ID" value="KAK2066420.1"/>
    <property type="molecule type" value="Genomic_DNA"/>
</dbReference>
<accession>A0AAD9M8I4</accession>